<keyword evidence="2" id="KW-0645">Protease</keyword>
<proteinExistence type="inferred from homology"/>
<evidence type="ECO:0000313" key="11">
    <source>
        <dbReference type="Proteomes" id="UP001152759"/>
    </source>
</evidence>
<dbReference type="InterPro" id="IPR012599">
    <property type="entry name" value="Propeptide_C1A"/>
</dbReference>
<dbReference type="Gene3D" id="3.90.70.10">
    <property type="entry name" value="Cysteine proteinases"/>
    <property type="match status" value="1"/>
</dbReference>
<accession>A0A9P0A9Q2</accession>
<evidence type="ECO:0000256" key="6">
    <source>
        <dbReference type="ARBA" id="ARBA00023145"/>
    </source>
</evidence>
<dbReference type="InterPro" id="IPR000668">
    <property type="entry name" value="Peptidase_C1A_C"/>
</dbReference>
<dbReference type="InterPro" id="IPR038765">
    <property type="entry name" value="Papain-like_cys_pep_sf"/>
</dbReference>
<evidence type="ECO:0000256" key="2">
    <source>
        <dbReference type="ARBA" id="ARBA00022670"/>
    </source>
</evidence>
<dbReference type="EMBL" id="OU963864">
    <property type="protein sequence ID" value="CAH0387116.1"/>
    <property type="molecule type" value="Genomic_DNA"/>
</dbReference>
<dbReference type="PROSITE" id="PS00139">
    <property type="entry name" value="THIOL_PROTEASE_CYS"/>
    <property type="match status" value="1"/>
</dbReference>
<dbReference type="CDD" id="cd02620">
    <property type="entry name" value="Peptidase_C1A_CathepsinB"/>
    <property type="match status" value="1"/>
</dbReference>
<dbReference type="InterPro" id="IPR025661">
    <property type="entry name" value="Pept_asp_AS"/>
</dbReference>
<protein>
    <recommendedName>
        <fullName evidence="9">Peptidase C1A papain C-terminal domain-containing protein</fullName>
    </recommendedName>
</protein>
<evidence type="ECO:0000256" key="7">
    <source>
        <dbReference type="ARBA" id="ARBA00023157"/>
    </source>
</evidence>
<feature type="signal peptide" evidence="8">
    <location>
        <begin position="1"/>
        <end position="17"/>
    </location>
</feature>
<name>A0A9P0A9Q2_BEMTA</name>
<dbReference type="PANTHER" id="PTHR12411">
    <property type="entry name" value="CYSTEINE PROTEASE FAMILY C1-RELATED"/>
    <property type="match status" value="1"/>
</dbReference>
<reference evidence="10" key="1">
    <citation type="submission" date="2021-12" db="EMBL/GenBank/DDBJ databases">
        <authorList>
            <person name="King R."/>
        </authorList>
    </citation>
    <scope>NUCLEOTIDE SEQUENCE</scope>
</reference>
<dbReference type="FunFam" id="3.90.70.10:FF:000031">
    <property type="entry name" value="Cathepsin B"/>
    <property type="match status" value="1"/>
</dbReference>
<dbReference type="GO" id="GO:0006508">
    <property type="term" value="P:proteolysis"/>
    <property type="evidence" value="ECO:0007669"/>
    <property type="project" value="UniProtKB-KW"/>
</dbReference>
<dbReference type="InterPro" id="IPR000169">
    <property type="entry name" value="Pept_cys_AS"/>
</dbReference>
<dbReference type="SMART" id="SM00645">
    <property type="entry name" value="Pept_C1"/>
    <property type="match status" value="1"/>
</dbReference>
<dbReference type="GO" id="GO:0004197">
    <property type="term" value="F:cysteine-type endopeptidase activity"/>
    <property type="evidence" value="ECO:0007669"/>
    <property type="project" value="InterPro"/>
</dbReference>
<dbReference type="Pfam" id="PF00112">
    <property type="entry name" value="Peptidase_C1"/>
    <property type="match status" value="1"/>
</dbReference>
<evidence type="ECO:0000256" key="3">
    <source>
        <dbReference type="ARBA" id="ARBA00022729"/>
    </source>
</evidence>
<dbReference type="SUPFAM" id="SSF54001">
    <property type="entry name" value="Cysteine proteinases"/>
    <property type="match status" value="1"/>
</dbReference>
<keyword evidence="3 8" id="KW-0732">Signal</keyword>
<keyword evidence="6" id="KW-0865">Zymogen</keyword>
<dbReference type="PRINTS" id="PR00705">
    <property type="entry name" value="PAPAIN"/>
</dbReference>
<dbReference type="PROSITE" id="PS00640">
    <property type="entry name" value="THIOL_PROTEASE_ASN"/>
    <property type="match status" value="1"/>
</dbReference>
<keyword evidence="5" id="KW-0788">Thiol protease</keyword>
<evidence type="ECO:0000256" key="8">
    <source>
        <dbReference type="SAM" id="SignalP"/>
    </source>
</evidence>
<organism evidence="10 11">
    <name type="scientific">Bemisia tabaci</name>
    <name type="common">Sweetpotato whitefly</name>
    <name type="synonym">Aleurodes tabaci</name>
    <dbReference type="NCBI Taxonomy" id="7038"/>
    <lineage>
        <taxon>Eukaryota</taxon>
        <taxon>Metazoa</taxon>
        <taxon>Ecdysozoa</taxon>
        <taxon>Arthropoda</taxon>
        <taxon>Hexapoda</taxon>
        <taxon>Insecta</taxon>
        <taxon>Pterygota</taxon>
        <taxon>Neoptera</taxon>
        <taxon>Paraneoptera</taxon>
        <taxon>Hemiptera</taxon>
        <taxon>Sternorrhyncha</taxon>
        <taxon>Aleyrodoidea</taxon>
        <taxon>Aleyrodidae</taxon>
        <taxon>Aleyrodinae</taxon>
        <taxon>Bemisia</taxon>
    </lineage>
</organism>
<evidence type="ECO:0000256" key="1">
    <source>
        <dbReference type="ARBA" id="ARBA00008455"/>
    </source>
</evidence>
<dbReference type="Proteomes" id="UP001152759">
    <property type="component" value="Chromosome 3"/>
</dbReference>
<keyword evidence="7" id="KW-1015">Disulfide bond</keyword>
<sequence>MLRVGLLLVGAITLVSSNEELLSKTAAVDLVAPQSVLGKPLINQAAVINYINQKQSLWKAGKNFDDDVSEDYLKRLASARLPEEPLPMLKTDKSVTDDYPEQFDARNKWTKCPSISHIYDQGNCGSCWAVSVASVITDRTCIASDGKFTSPISAQEIMSCCTKCGYGCEGGWPDKAFKFYQKHGVSTGGDYESKEGCIPYEIEPCSHHVDGRYRNCKSYNTTATPVCRTKCSNSHYKVPRKRDRHFGYAAYEISAQDMKHELSHHGPVNAIFSVYEDFFHYKSGIYDHVWGTLKGKHAVRVIGWGKENGVAYWLVANSWNEEWGDKGLFKIKQGINEVRFEEYFMSAENKK</sequence>
<keyword evidence="4" id="KW-0378">Hydrolase</keyword>
<gene>
    <name evidence="10" type="ORF">BEMITA_LOCUS6168</name>
</gene>
<feature type="domain" description="Peptidase C1A papain C-terminal" evidence="9">
    <location>
        <begin position="99"/>
        <end position="348"/>
    </location>
</feature>
<evidence type="ECO:0000259" key="9">
    <source>
        <dbReference type="SMART" id="SM00645"/>
    </source>
</evidence>
<comment type="similarity">
    <text evidence="1">Belongs to the peptidase C1 family.</text>
</comment>
<evidence type="ECO:0000256" key="5">
    <source>
        <dbReference type="ARBA" id="ARBA00022807"/>
    </source>
</evidence>
<dbReference type="Pfam" id="PF08127">
    <property type="entry name" value="Propeptide_C1"/>
    <property type="match status" value="1"/>
</dbReference>
<feature type="chain" id="PRO_5040268051" description="Peptidase C1A papain C-terminal domain-containing protein" evidence="8">
    <location>
        <begin position="18"/>
        <end position="351"/>
    </location>
</feature>
<evidence type="ECO:0000313" key="10">
    <source>
        <dbReference type="EMBL" id="CAH0387116.1"/>
    </source>
</evidence>
<dbReference type="InterPro" id="IPR013128">
    <property type="entry name" value="Peptidase_C1A"/>
</dbReference>
<keyword evidence="11" id="KW-1185">Reference proteome</keyword>
<dbReference type="AlphaFoldDB" id="A0A9P0A9Q2"/>
<evidence type="ECO:0000256" key="4">
    <source>
        <dbReference type="ARBA" id="ARBA00022801"/>
    </source>
</evidence>